<evidence type="ECO:0000313" key="3">
    <source>
        <dbReference type="Proteomes" id="UP001172673"/>
    </source>
</evidence>
<dbReference type="Proteomes" id="UP001172673">
    <property type="component" value="Unassembled WGS sequence"/>
</dbReference>
<comment type="caution">
    <text evidence="2">The sequence shown here is derived from an EMBL/GenBank/DDBJ whole genome shotgun (WGS) entry which is preliminary data.</text>
</comment>
<feature type="region of interest" description="Disordered" evidence="1">
    <location>
        <begin position="1"/>
        <end position="72"/>
    </location>
</feature>
<accession>A0AA38XGD0</accession>
<dbReference type="EMBL" id="JAPDRK010000005">
    <property type="protein sequence ID" value="KAJ9612616.1"/>
    <property type="molecule type" value="Genomic_DNA"/>
</dbReference>
<organism evidence="2 3">
    <name type="scientific">Cladophialophora chaetospira</name>
    <dbReference type="NCBI Taxonomy" id="386627"/>
    <lineage>
        <taxon>Eukaryota</taxon>
        <taxon>Fungi</taxon>
        <taxon>Dikarya</taxon>
        <taxon>Ascomycota</taxon>
        <taxon>Pezizomycotina</taxon>
        <taxon>Eurotiomycetes</taxon>
        <taxon>Chaetothyriomycetidae</taxon>
        <taxon>Chaetothyriales</taxon>
        <taxon>Herpotrichiellaceae</taxon>
        <taxon>Cladophialophora</taxon>
    </lineage>
</organism>
<sequence>MATKDSAQDSIFDKVAKGSDHSGASDHPTHQGKEEKASAYDHHSKGPQLAEDHLPEPKGKDELQAKAKELNK</sequence>
<evidence type="ECO:0000256" key="1">
    <source>
        <dbReference type="SAM" id="MobiDB-lite"/>
    </source>
</evidence>
<protein>
    <submittedName>
        <fullName evidence="2">Uncharacterized protein</fullName>
    </submittedName>
</protein>
<name>A0AA38XGD0_9EURO</name>
<reference evidence="2" key="1">
    <citation type="submission" date="2022-10" db="EMBL/GenBank/DDBJ databases">
        <title>Culturing micro-colonial fungi from biological soil crusts in the Mojave desert and describing Neophaeococcomyces mojavensis, and introducing the new genera and species Taxawa tesnikishii.</title>
        <authorList>
            <person name="Kurbessoian T."/>
            <person name="Stajich J.E."/>
        </authorList>
    </citation>
    <scope>NUCLEOTIDE SEQUENCE</scope>
    <source>
        <strain evidence="2">TK_41</strain>
    </source>
</reference>
<proteinExistence type="predicted"/>
<evidence type="ECO:0000313" key="2">
    <source>
        <dbReference type="EMBL" id="KAJ9612616.1"/>
    </source>
</evidence>
<dbReference type="AlphaFoldDB" id="A0AA38XGD0"/>
<gene>
    <name evidence="2" type="ORF">H2200_004213</name>
</gene>
<keyword evidence="3" id="KW-1185">Reference proteome</keyword>
<feature type="compositionally biased region" description="Basic and acidic residues" evidence="1">
    <location>
        <begin position="11"/>
        <end position="72"/>
    </location>
</feature>